<dbReference type="GO" id="GO:0097367">
    <property type="term" value="F:carbohydrate derivative binding"/>
    <property type="evidence" value="ECO:0007669"/>
    <property type="project" value="InterPro"/>
</dbReference>
<dbReference type="EMBL" id="VSSQ01072933">
    <property type="protein sequence ID" value="MPN24178.1"/>
    <property type="molecule type" value="Genomic_DNA"/>
</dbReference>
<dbReference type="EC" id="5.3.1.28" evidence="1"/>
<keyword evidence="1" id="KW-0413">Isomerase</keyword>
<proteinExistence type="predicted"/>
<dbReference type="InterPro" id="IPR046348">
    <property type="entry name" value="SIS_dom_sf"/>
</dbReference>
<dbReference type="GO" id="GO:0016853">
    <property type="term" value="F:isomerase activity"/>
    <property type="evidence" value="ECO:0007669"/>
    <property type="project" value="UniProtKB-KW"/>
</dbReference>
<dbReference type="GO" id="GO:1901135">
    <property type="term" value="P:carbohydrate derivative metabolic process"/>
    <property type="evidence" value="ECO:0007669"/>
    <property type="project" value="InterPro"/>
</dbReference>
<dbReference type="Gene3D" id="3.40.50.10490">
    <property type="entry name" value="Glucose-6-phosphate isomerase like protein, domain 1"/>
    <property type="match status" value="1"/>
</dbReference>
<gene>
    <name evidence="1" type="primary">gmhA_18</name>
    <name evidence="1" type="ORF">SDC9_171572</name>
</gene>
<evidence type="ECO:0000313" key="1">
    <source>
        <dbReference type="EMBL" id="MPN24178.1"/>
    </source>
</evidence>
<dbReference type="AlphaFoldDB" id="A0A645GB81"/>
<dbReference type="SUPFAM" id="SSF53697">
    <property type="entry name" value="SIS domain"/>
    <property type="match status" value="1"/>
</dbReference>
<reference evidence="1" key="1">
    <citation type="submission" date="2019-08" db="EMBL/GenBank/DDBJ databases">
        <authorList>
            <person name="Kucharzyk K."/>
            <person name="Murdoch R.W."/>
            <person name="Higgins S."/>
            <person name="Loffler F."/>
        </authorList>
    </citation>
    <scope>NUCLEOTIDE SEQUENCE</scope>
</reference>
<sequence>MRGVGTILLTGEKHGVCERYADVNLRAPETETYKIQEYHLPIYHTLCLIVEEALFRE</sequence>
<accession>A0A645GB81</accession>
<comment type="caution">
    <text evidence="1">The sequence shown here is derived from an EMBL/GenBank/DDBJ whole genome shotgun (WGS) entry which is preliminary data.</text>
</comment>
<organism evidence="1">
    <name type="scientific">bioreactor metagenome</name>
    <dbReference type="NCBI Taxonomy" id="1076179"/>
    <lineage>
        <taxon>unclassified sequences</taxon>
        <taxon>metagenomes</taxon>
        <taxon>ecological metagenomes</taxon>
    </lineage>
</organism>
<name>A0A645GB81_9ZZZZ</name>
<protein>
    <submittedName>
        <fullName evidence="1">Phosphoheptose isomerase</fullName>
        <ecNumber evidence="1">5.3.1.28</ecNumber>
    </submittedName>
</protein>